<organism evidence="1 2">
    <name type="scientific">Acetobacter orientalis</name>
    <dbReference type="NCBI Taxonomy" id="146474"/>
    <lineage>
        <taxon>Bacteria</taxon>
        <taxon>Pseudomonadati</taxon>
        <taxon>Pseudomonadota</taxon>
        <taxon>Alphaproteobacteria</taxon>
        <taxon>Acetobacterales</taxon>
        <taxon>Acetobacteraceae</taxon>
        <taxon>Acetobacter</taxon>
    </lineage>
</organism>
<evidence type="ECO:0000313" key="2">
    <source>
        <dbReference type="Proteomes" id="UP000270034"/>
    </source>
</evidence>
<name>A0A2Z5ZFQ8_9PROT</name>
<dbReference type="EMBL" id="AP018515">
    <property type="protein sequence ID" value="BBC79196.1"/>
    <property type="molecule type" value="Genomic_DNA"/>
</dbReference>
<protein>
    <submittedName>
        <fullName evidence="1">Two-component sensor histidine kinase</fullName>
    </submittedName>
</protein>
<dbReference type="GO" id="GO:0016301">
    <property type="term" value="F:kinase activity"/>
    <property type="evidence" value="ECO:0007669"/>
    <property type="project" value="UniProtKB-KW"/>
</dbReference>
<sequence length="79" mass="8426">MEASRGYLSEHNANIRTDAFSLSNYVTSAQNELAASGMNLLQDHEALAQMLDSQATVRGLTEALVYDPITNKVVAAGGL</sequence>
<dbReference type="KEGG" id="aot:AcetOri_orf01241"/>
<dbReference type="Proteomes" id="UP000270034">
    <property type="component" value="Chromosome"/>
</dbReference>
<keyword evidence="1" id="KW-0418">Kinase</keyword>
<accession>A0A2Z5ZFQ8</accession>
<proteinExistence type="predicted"/>
<keyword evidence="1" id="KW-0808">Transferase</keyword>
<dbReference type="AlphaFoldDB" id="A0A2Z5ZFQ8"/>
<reference evidence="1 2" key="1">
    <citation type="submission" date="2018-02" db="EMBL/GenBank/DDBJ databases">
        <title>Acetobacter orientalis genome.</title>
        <authorList>
            <person name="Nakashima N."/>
            <person name="Tamura T."/>
        </authorList>
    </citation>
    <scope>NUCLEOTIDE SEQUENCE [LARGE SCALE GENOMIC DNA]</scope>
    <source>
        <strain evidence="1 2">FAN1</strain>
    </source>
</reference>
<gene>
    <name evidence="1" type="ORF">AcetOrient_orf01241</name>
</gene>
<evidence type="ECO:0000313" key="1">
    <source>
        <dbReference type="EMBL" id="BBC79196.1"/>
    </source>
</evidence>